<sequence length="88" mass="9665">MAEKRIPSPRYAKRRNPFSPAPDAVEISNRFSGLAVNETEQILMEKNPHRTPSIVLYGGVEGINLLTELLETVEVTSITKLLTIASSG</sequence>
<accession>A0A5E4R310</accession>
<dbReference type="EMBL" id="FZQP02006886">
    <property type="protein sequence ID" value="VVD04726.1"/>
    <property type="molecule type" value="Genomic_DNA"/>
</dbReference>
<reference evidence="2 3" key="1">
    <citation type="submission" date="2017-07" db="EMBL/GenBank/DDBJ databases">
        <authorList>
            <person name="Talla V."/>
            <person name="Backstrom N."/>
        </authorList>
    </citation>
    <scope>NUCLEOTIDE SEQUENCE [LARGE SCALE GENOMIC DNA]</scope>
</reference>
<evidence type="ECO:0000313" key="3">
    <source>
        <dbReference type="Proteomes" id="UP000324832"/>
    </source>
</evidence>
<keyword evidence="3" id="KW-1185">Reference proteome</keyword>
<dbReference type="AlphaFoldDB" id="A0A5E4R310"/>
<name>A0A5E4R310_9NEOP</name>
<evidence type="ECO:0000313" key="2">
    <source>
        <dbReference type="EMBL" id="VVD04726.1"/>
    </source>
</evidence>
<evidence type="ECO:0000256" key="1">
    <source>
        <dbReference type="SAM" id="MobiDB-lite"/>
    </source>
</evidence>
<proteinExistence type="predicted"/>
<protein>
    <submittedName>
        <fullName evidence="2">Uncharacterized protein</fullName>
    </submittedName>
</protein>
<feature type="region of interest" description="Disordered" evidence="1">
    <location>
        <begin position="1"/>
        <end position="24"/>
    </location>
</feature>
<dbReference type="Proteomes" id="UP000324832">
    <property type="component" value="Unassembled WGS sequence"/>
</dbReference>
<gene>
    <name evidence="2" type="ORF">LSINAPIS_LOCUS14420</name>
</gene>
<organism evidence="2 3">
    <name type="scientific">Leptidea sinapis</name>
    <dbReference type="NCBI Taxonomy" id="189913"/>
    <lineage>
        <taxon>Eukaryota</taxon>
        <taxon>Metazoa</taxon>
        <taxon>Ecdysozoa</taxon>
        <taxon>Arthropoda</taxon>
        <taxon>Hexapoda</taxon>
        <taxon>Insecta</taxon>
        <taxon>Pterygota</taxon>
        <taxon>Neoptera</taxon>
        <taxon>Endopterygota</taxon>
        <taxon>Lepidoptera</taxon>
        <taxon>Glossata</taxon>
        <taxon>Ditrysia</taxon>
        <taxon>Papilionoidea</taxon>
        <taxon>Pieridae</taxon>
        <taxon>Dismorphiinae</taxon>
        <taxon>Leptidea</taxon>
    </lineage>
</organism>